<sequence length="236" mass="27673">MFYEIQGPDRLIPMPVKTEFAELGGTPCYLFDPHNEAFKYWFERFYGSNALVVHVDGHSDMADTVSAQLSPDQNIDIYTEYLQIDNFVCAAAHHQVVSKMYHLMYSYLGDGLRITKYDHLETQVIDDTVLWQYDQYNPPRATETELIEDVNTTQLPIIWDFDLDAFLCIDEILDAEENYIAIARARIDDMMDFLSRLKRPDLVTIAQSTYPDEWTPRDYVDEIKDYFTYRLAELLQ</sequence>
<organism evidence="1 2">
    <name type="scientific">Candidatus Dojkabacteria bacterium</name>
    <dbReference type="NCBI Taxonomy" id="2099670"/>
    <lineage>
        <taxon>Bacteria</taxon>
        <taxon>Candidatus Dojkabacteria</taxon>
    </lineage>
</organism>
<gene>
    <name evidence="1" type="ORF">KC909_05075</name>
</gene>
<name>A0A955L6P3_9BACT</name>
<dbReference type="EMBL" id="JAGQLK010000119">
    <property type="protein sequence ID" value="MCA9383716.1"/>
    <property type="molecule type" value="Genomic_DNA"/>
</dbReference>
<reference evidence="1" key="1">
    <citation type="submission" date="2020-04" db="EMBL/GenBank/DDBJ databases">
        <authorList>
            <person name="Zhang T."/>
        </authorList>
    </citation>
    <scope>NUCLEOTIDE SEQUENCE</scope>
    <source>
        <strain evidence="1">HKST-UBA14</strain>
    </source>
</reference>
<evidence type="ECO:0000313" key="2">
    <source>
        <dbReference type="Proteomes" id="UP000783287"/>
    </source>
</evidence>
<reference evidence="1" key="2">
    <citation type="journal article" date="2021" name="Microbiome">
        <title>Successional dynamics and alternative stable states in a saline activated sludge microbial community over 9 years.</title>
        <authorList>
            <person name="Wang Y."/>
            <person name="Ye J."/>
            <person name="Ju F."/>
            <person name="Liu L."/>
            <person name="Boyd J.A."/>
            <person name="Deng Y."/>
            <person name="Parks D.H."/>
            <person name="Jiang X."/>
            <person name="Yin X."/>
            <person name="Woodcroft B.J."/>
            <person name="Tyson G.W."/>
            <person name="Hugenholtz P."/>
            <person name="Polz M.F."/>
            <person name="Zhang T."/>
        </authorList>
    </citation>
    <scope>NUCLEOTIDE SEQUENCE</scope>
    <source>
        <strain evidence="1">HKST-UBA14</strain>
    </source>
</reference>
<proteinExistence type="predicted"/>
<comment type="caution">
    <text evidence="1">The sequence shown here is derived from an EMBL/GenBank/DDBJ whole genome shotgun (WGS) entry which is preliminary data.</text>
</comment>
<evidence type="ECO:0000313" key="1">
    <source>
        <dbReference type="EMBL" id="MCA9383716.1"/>
    </source>
</evidence>
<protein>
    <submittedName>
        <fullName evidence="1">Uncharacterized protein</fullName>
    </submittedName>
</protein>
<dbReference type="Proteomes" id="UP000783287">
    <property type="component" value="Unassembled WGS sequence"/>
</dbReference>
<dbReference type="AlphaFoldDB" id="A0A955L6P3"/>
<accession>A0A955L6P3</accession>